<dbReference type="AlphaFoldDB" id="A0A2T0BR14"/>
<evidence type="ECO:0000313" key="2">
    <source>
        <dbReference type="Proteomes" id="UP000237798"/>
    </source>
</evidence>
<gene>
    <name evidence="1" type="ORF">CLLU_06400</name>
</gene>
<dbReference type="Proteomes" id="UP000237798">
    <property type="component" value="Unassembled WGS sequence"/>
</dbReference>
<evidence type="ECO:0000313" key="1">
    <source>
        <dbReference type="EMBL" id="PRR86324.1"/>
    </source>
</evidence>
<comment type="caution">
    <text evidence="1">The sequence shown here is derived from an EMBL/GenBank/DDBJ whole genome shotgun (WGS) entry which is preliminary data.</text>
</comment>
<accession>A0A2T0BR14</accession>
<reference evidence="1 2" key="1">
    <citation type="submission" date="2018-03" db="EMBL/GenBank/DDBJ databases">
        <title>Genome sequence of Clostridium luticellarii DSM 29923.</title>
        <authorList>
            <person name="Poehlein A."/>
            <person name="Daniel R."/>
        </authorList>
    </citation>
    <scope>NUCLEOTIDE SEQUENCE [LARGE SCALE GENOMIC DNA]</scope>
    <source>
        <strain evidence="1 2">DSM 29923</strain>
    </source>
</reference>
<keyword evidence="2" id="KW-1185">Reference proteome</keyword>
<proteinExistence type="predicted"/>
<organism evidence="1 2">
    <name type="scientific">Clostridium luticellarii</name>
    <dbReference type="NCBI Taxonomy" id="1691940"/>
    <lineage>
        <taxon>Bacteria</taxon>
        <taxon>Bacillati</taxon>
        <taxon>Bacillota</taxon>
        <taxon>Clostridia</taxon>
        <taxon>Eubacteriales</taxon>
        <taxon>Clostridiaceae</taxon>
        <taxon>Clostridium</taxon>
    </lineage>
</organism>
<name>A0A2T0BR14_9CLOT</name>
<dbReference type="EMBL" id="PVXP01000005">
    <property type="protein sequence ID" value="PRR86324.1"/>
    <property type="molecule type" value="Genomic_DNA"/>
</dbReference>
<protein>
    <submittedName>
        <fullName evidence="1">Uncharacterized protein</fullName>
    </submittedName>
</protein>
<sequence>MNFKIVSRRHDIINVNMRFSENIIVFVIYN</sequence>